<dbReference type="PANTHER" id="PTHR10159:SF529">
    <property type="entry name" value="TYROSINE-PROTEIN PHOSPHATASE DOMAIN-CONTAINING PROTEIN"/>
    <property type="match status" value="1"/>
</dbReference>
<reference evidence="4" key="1">
    <citation type="submission" date="2022-10" db="EMBL/GenBank/DDBJ databases">
        <title>Genome assembly of Pristionchus species.</title>
        <authorList>
            <person name="Yoshida K."/>
            <person name="Sommer R.J."/>
        </authorList>
    </citation>
    <scope>NUCLEOTIDE SEQUENCE [LARGE SCALE GENOMIC DNA]</scope>
    <source>
        <strain evidence="4">RS5460</strain>
    </source>
</reference>
<dbReference type="PANTHER" id="PTHR10159">
    <property type="entry name" value="DUAL SPECIFICITY PROTEIN PHOSPHATASE"/>
    <property type="match status" value="1"/>
</dbReference>
<dbReference type="Gene3D" id="3.90.190.10">
    <property type="entry name" value="Protein tyrosine phosphatase superfamily"/>
    <property type="match status" value="1"/>
</dbReference>
<accession>A0AAN4ZDK4</accession>
<keyword evidence="1" id="KW-0378">Hydrolase</keyword>
<dbReference type="GO" id="GO:0005737">
    <property type="term" value="C:cytoplasm"/>
    <property type="evidence" value="ECO:0007669"/>
    <property type="project" value="TreeGrafter"/>
</dbReference>
<sequence length="411" mass="45239">QNSVFLCSTKDSALIDDFSEDEEFSDLLSGETGRPGLPSSIGGTTRRIGPVNRQMSDVSAISPRRMVKGRSPSAPSLGGRKLKRMDSTATTLSQTSNNTSSTSSIRGSINAHGLEEKAPPRLPKSLNQSQMQRYLNKGKEDSSYNSSSQADGYSIRSAESRASFNASQSSDSPSSSSMGIRPESVVSRQSRVVTVKSKSSVSSIGTDRRSVSSLPPVIRPESETSIQQEESSELPSFVHSLVWKVTDFVFIGNESVSTNAHVLCRLNISATVELFDGADLEDKRTFDNTCFCEKRNHARSAYKIKVPETEISANAMAKEAAKGNAEPYNLSDMIRVFCDIVEKEVASQRRVLVFSTRARNRAPAFCVGYIMKMHGINRRAAEAIVQQQCETMRPKVHIEQYLIRALLQWQM</sequence>
<protein>
    <recommendedName>
        <fullName evidence="5">Tyrosine-protein phosphatase domain-containing protein</fullName>
    </recommendedName>
</protein>
<evidence type="ECO:0008006" key="5">
    <source>
        <dbReference type="Google" id="ProtNLM"/>
    </source>
</evidence>
<evidence type="ECO:0000313" key="4">
    <source>
        <dbReference type="Proteomes" id="UP001328107"/>
    </source>
</evidence>
<keyword evidence="4" id="KW-1185">Reference proteome</keyword>
<dbReference type="GO" id="GO:0043409">
    <property type="term" value="P:negative regulation of MAPK cascade"/>
    <property type="evidence" value="ECO:0007669"/>
    <property type="project" value="TreeGrafter"/>
</dbReference>
<name>A0AAN4ZDK4_9BILA</name>
<dbReference type="CDD" id="cd14498">
    <property type="entry name" value="DSP"/>
    <property type="match status" value="1"/>
</dbReference>
<feature type="non-terminal residue" evidence="3">
    <location>
        <position position="411"/>
    </location>
</feature>
<dbReference type="SUPFAM" id="SSF52799">
    <property type="entry name" value="(Phosphotyrosine protein) phosphatases II"/>
    <property type="match status" value="1"/>
</dbReference>
<dbReference type="InterPro" id="IPR029021">
    <property type="entry name" value="Prot-tyrosine_phosphatase-like"/>
</dbReference>
<dbReference type="Proteomes" id="UP001328107">
    <property type="component" value="Unassembled WGS sequence"/>
</dbReference>
<comment type="caution">
    <text evidence="3">The sequence shown here is derived from an EMBL/GenBank/DDBJ whole genome shotgun (WGS) entry which is preliminary data.</text>
</comment>
<feature type="compositionally biased region" description="Low complexity" evidence="2">
    <location>
        <begin position="160"/>
        <end position="177"/>
    </location>
</feature>
<dbReference type="GO" id="GO:0004721">
    <property type="term" value="F:phosphoprotein phosphatase activity"/>
    <property type="evidence" value="ECO:0007669"/>
    <property type="project" value="UniProtKB-KW"/>
</dbReference>
<feature type="compositionally biased region" description="Low complexity" evidence="2">
    <location>
        <begin position="87"/>
        <end position="104"/>
    </location>
</feature>
<feature type="non-terminal residue" evidence="3">
    <location>
        <position position="1"/>
    </location>
</feature>
<keyword evidence="1" id="KW-0904">Protein phosphatase</keyword>
<organism evidence="3 4">
    <name type="scientific">Pristionchus mayeri</name>
    <dbReference type="NCBI Taxonomy" id="1317129"/>
    <lineage>
        <taxon>Eukaryota</taxon>
        <taxon>Metazoa</taxon>
        <taxon>Ecdysozoa</taxon>
        <taxon>Nematoda</taxon>
        <taxon>Chromadorea</taxon>
        <taxon>Rhabditida</taxon>
        <taxon>Rhabditina</taxon>
        <taxon>Diplogasteromorpha</taxon>
        <taxon>Diplogasteroidea</taxon>
        <taxon>Neodiplogasteridae</taxon>
        <taxon>Pristionchus</taxon>
    </lineage>
</organism>
<feature type="region of interest" description="Disordered" evidence="2">
    <location>
        <begin position="26"/>
        <end position="107"/>
    </location>
</feature>
<dbReference type="AlphaFoldDB" id="A0AAN4ZDK4"/>
<evidence type="ECO:0000256" key="1">
    <source>
        <dbReference type="ARBA" id="ARBA00022912"/>
    </source>
</evidence>
<gene>
    <name evidence="3" type="ORF">PMAYCL1PPCAC_07346</name>
</gene>
<feature type="compositionally biased region" description="Low complexity" evidence="2">
    <location>
        <begin position="184"/>
        <end position="203"/>
    </location>
</feature>
<feature type="region of interest" description="Disordered" evidence="2">
    <location>
        <begin position="136"/>
        <end position="230"/>
    </location>
</feature>
<dbReference type="EMBL" id="BTRK01000002">
    <property type="protein sequence ID" value="GMR37151.1"/>
    <property type="molecule type" value="Genomic_DNA"/>
</dbReference>
<proteinExistence type="predicted"/>
<evidence type="ECO:0000313" key="3">
    <source>
        <dbReference type="EMBL" id="GMR37151.1"/>
    </source>
</evidence>
<evidence type="ECO:0000256" key="2">
    <source>
        <dbReference type="SAM" id="MobiDB-lite"/>
    </source>
</evidence>